<protein>
    <submittedName>
        <fullName evidence="1">Uncharacterized protein</fullName>
    </submittedName>
</protein>
<comment type="caution">
    <text evidence="1">The sequence shown here is derived from an EMBL/GenBank/DDBJ whole genome shotgun (WGS) entry which is preliminary data.</text>
</comment>
<sequence length="65" mass="7303">MPPSSLLFWLSFRAQRVNLLSPALCLRHYKCYVVTQALPGYSGLPAFAVVQAKNGRQQVHSLRSE</sequence>
<gene>
    <name evidence="1" type="ORF">HDF15_004780</name>
</gene>
<dbReference type="AlphaFoldDB" id="A0A7W7ZV88"/>
<dbReference type="EMBL" id="JACHIO010000027">
    <property type="protein sequence ID" value="MBB5066403.1"/>
    <property type="molecule type" value="Genomic_DNA"/>
</dbReference>
<dbReference type="Proteomes" id="UP000584867">
    <property type="component" value="Unassembled WGS sequence"/>
</dbReference>
<evidence type="ECO:0000313" key="2">
    <source>
        <dbReference type="Proteomes" id="UP000584867"/>
    </source>
</evidence>
<evidence type="ECO:0000313" key="1">
    <source>
        <dbReference type="EMBL" id="MBB5066403.1"/>
    </source>
</evidence>
<accession>A0A7W7ZV88</accession>
<organism evidence="1 2">
    <name type="scientific">Granulicella mallensis</name>
    <dbReference type="NCBI Taxonomy" id="940614"/>
    <lineage>
        <taxon>Bacteria</taxon>
        <taxon>Pseudomonadati</taxon>
        <taxon>Acidobacteriota</taxon>
        <taxon>Terriglobia</taxon>
        <taxon>Terriglobales</taxon>
        <taxon>Acidobacteriaceae</taxon>
        <taxon>Granulicella</taxon>
    </lineage>
</organism>
<reference evidence="1 2" key="1">
    <citation type="submission" date="2020-08" db="EMBL/GenBank/DDBJ databases">
        <title>Genomic Encyclopedia of Type Strains, Phase IV (KMG-V): Genome sequencing to study the core and pangenomes of soil and plant-associated prokaryotes.</title>
        <authorList>
            <person name="Whitman W."/>
        </authorList>
    </citation>
    <scope>NUCLEOTIDE SEQUENCE [LARGE SCALE GENOMIC DNA]</scope>
    <source>
        <strain evidence="1 2">X5P3</strain>
    </source>
</reference>
<proteinExistence type="predicted"/>
<name>A0A7W7ZV88_9BACT</name>